<organism evidence="1 2">
    <name type="scientific">Pedobacter xixiisoli</name>
    <dbReference type="NCBI Taxonomy" id="1476464"/>
    <lineage>
        <taxon>Bacteria</taxon>
        <taxon>Pseudomonadati</taxon>
        <taxon>Bacteroidota</taxon>
        <taxon>Sphingobacteriia</taxon>
        <taxon>Sphingobacteriales</taxon>
        <taxon>Sphingobacteriaceae</taxon>
        <taxon>Pedobacter</taxon>
    </lineage>
</organism>
<reference evidence="2" key="1">
    <citation type="submission" date="2017-09" db="EMBL/GenBank/DDBJ databases">
        <authorList>
            <person name="Varghese N."/>
            <person name="Submissions S."/>
        </authorList>
    </citation>
    <scope>NUCLEOTIDE SEQUENCE [LARGE SCALE GENOMIC DNA]</scope>
    <source>
        <strain evidence="2">CGMCC 1.12803</strain>
    </source>
</reference>
<keyword evidence="2" id="KW-1185">Reference proteome</keyword>
<name>A0A285ZPT9_9SPHI</name>
<proteinExistence type="predicted"/>
<dbReference type="EMBL" id="OCMT01000001">
    <property type="protein sequence ID" value="SOD11666.1"/>
    <property type="molecule type" value="Genomic_DNA"/>
</dbReference>
<dbReference type="OrthoDB" id="707775at2"/>
<evidence type="ECO:0000313" key="2">
    <source>
        <dbReference type="Proteomes" id="UP000219281"/>
    </source>
</evidence>
<dbReference type="RefSeq" id="WP_097127810.1">
    <property type="nucleotide sequence ID" value="NZ_OCMT01000001.1"/>
</dbReference>
<protein>
    <submittedName>
        <fullName evidence="1">Uncharacterized protein</fullName>
    </submittedName>
</protein>
<dbReference type="AlphaFoldDB" id="A0A285ZPT9"/>
<sequence>MKILITGGKTATALKLIKAFNHDEILLGDYGDMPKISTSSYSFAELGKWNVDVLAHNLLTKCLDNGVELLLPIYEAEITALSKSLVLFDEFGIKVLVPENPQFNPQKIKECCVFENGKLIYTSSDIEIDESVDFNGAYTFDAETKEFALISIANSQ</sequence>
<dbReference type="Proteomes" id="UP000219281">
    <property type="component" value="Unassembled WGS sequence"/>
</dbReference>
<evidence type="ECO:0000313" key="1">
    <source>
        <dbReference type="EMBL" id="SOD11666.1"/>
    </source>
</evidence>
<dbReference type="Gene3D" id="3.40.50.20">
    <property type="match status" value="1"/>
</dbReference>
<gene>
    <name evidence="1" type="ORF">SAMN06297358_0271</name>
</gene>
<accession>A0A285ZPT9</accession>